<comment type="function">
    <text evidence="4">Antitoxin component of a type II toxin-antitoxin (TA) system. Neutralizes the effect of toxin ParE.</text>
</comment>
<dbReference type="KEGG" id="hch:HCH_04560"/>
<dbReference type="Proteomes" id="UP000000238">
    <property type="component" value="Chromosome"/>
</dbReference>
<dbReference type="RefSeq" id="WP_011398328.1">
    <property type="nucleotide sequence ID" value="NC_007645.1"/>
</dbReference>
<dbReference type="NCBIfam" id="TIGR02606">
    <property type="entry name" value="antidote_CC2985"/>
    <property type="match status" value="1"/>
</dbReference>
<keyword evidence="3" id="KW-1277">Toxin-antitoxin system</keyword>
<reference evidence="5 6" key="1">
    <citation type="journal article" date="2005" name="Nucleic Acids Res.">
        <title>Genomic blueprint of Hahella chejuensis, a marine microbe producing an algicidal agent.</title>
        <authorList>
            <person name="Jeong H."/>
            <person name="Yim J.H."/>
            <person name="Lee C."/>
            <person name="Choi S.-H."/>
            <person name="Park Y.K."/>
            <person name="Yoon S.H."/>
            <person name="Hur C.-G."/>
            <person name="Kang H.-Y."/>
            <person name="Kim D."/>
            <person name="Lee H.H."/>
            <person name="Park K.H."/>
            <person name="Park S.-H."/>
            <person name="Park H.-S."/>
            <person name="Lee H.K."/>
            <person name="Oh T.K."/>
            <person name="Kim J.F."/>
        </authorList>
    </citation>
    <scope>NUCLEOTIDE SEQUENCE [LARGE SCALE GENOMIC DNA]</scope>
    <source>
        <strain evidence="5 6">KCTC 2396</strain>
    </source>
</reference>
<dbReference type="PANTHER" id="PTHR36582">
    <property type="entry name" value="ANTITOXIN PARD"/>
    <property type="match status" value="1"/>
</dbReference>
<evidence type="ECO:0000313" key="5">
    <source>
        <dbReference type="EMBL" id="ABC31261.1"/>
    </source>
</evidence>
<dbReference type="GO" id="GO:0006355">
    <property type="term" value="P:regulation of DNA-templated transcription"/>
    <property type="evidence" value="ECO:0007669"/>
    <property type="project" value="InterPro"/>
</dbReference>
<dbReference type="EMBL" id="CP000155">
    <property type="protein sequence ID" value="ABC31261.1"/>
    <property type="molecule type" value="Genomic_DNA"/>
</dbReference>
<proteinExistence type="inferred from homology"/>
<evidence type="ECO:0000256" key="2">
    <source>
        <dbReference type="ARBA" id="ARBA00017940"/>
    </source>
</evidence>
<dbReference type="InterPro" id="IPR038296">
    <property type="entry name" value="ParD_sf"/>
</dbReference>
<dbReference type="HOGENOM" id="CLU_144805_2_2_6"/>
<dbReference type="Gene3D" id="6.10.10.120">
    <property type="entry name" value="Antitoxin ParD1-like"/>
    <property type="match status" value="1"/>
</dbReference>
<evidence type="ECO:0000256" key="3">
    <source>
        <dbReference type="ARBA" id="ARBA00022649"/>
    </source>
</evidence>
<organism evidence="5 6">
    <name type="scientific">Hahella chejuensis (strain KCTC 2396)</name>
    <dbReference type="NCBI Taxonomy" id="349521"/>
    <lineage>
        <taxon>Bacteria</taxon>
        <taxon>Pseudomonadati</taxon>
        <taxon>Pseudomonadota</taxon>
        <taxon>Gammaproteobacteria</taxon>
        <taxon>Oceanospirillales</taxon>
        <taxon>Hahellaceae</taxon>
        <taxon>Hahella</taxon>
    </lineage>
</organism>
<dbReference type="STRING" id="349521.HCH_04560"/>
<accession>Q2SDL3</accession>
<sequence length="84" mass="9439">MPRTITFQPSAELESFISSMIETGSYNNQSEVIRAGLRLLQEQMAASKLQELRSLIDEGEASGELKNWDVNEFLARMKKTSNDG</sequence>
<keyword evidence="5" id="KW-0238">DNA-binding</keyword>
<gene>
    <name evidence="5" type="ordered locus">HCH_04560</name>
</gene>
<evidence type="ECO:0000256" key="1">
    <source>
        <dbReference type="ARBA" id="ARBA00008580"/>
    </source>
</evidence>
<dbReference type="InterPro" id="IPR022789">
    <property type="entry name" value="ParD"/>
</dbReference>
<evidence type="ECO:0000256" key="4">
    <source>
        <dbReference type="ARBA" id="ARBA00037106"/>
    </source>
</evidence>
<name>Q2SDL3_HAHCH</name>
<dbReference type="InterPro" id="IPR010985">
    <property type="entry name" value="Ribbon_hlx_hlx"/>
</dbReference>
<comment type="similarity">
    <text evidence="1">Belongs to the ParD antitoxin family.</text>
</comment>
<keyword evidence="6" id="KW-1185">Reference proteome</keyword>
<dbReference type="GO" id="GO:0003677">
    <property type="term" value="F:DNA binding"/>
    <property type="evidence" value="ECO:0007669"/>
    <property type="project" value="UniProtKB-KW"/>
</dbReference>
<dbReference type="Pfam" id="PF03693">
    <property type="entry name" value="ParD_antitoxin"/>
    <property type="match status" value="1"/>
</dbReference>
<dbReference type="AlphaFoldDB" id="Q2SDL3"/>
<protein>
    <recommendedName>
        <fullName evidence="2">Antitoxin ParD</fullName>
    </recommendedName>
</protein>
<evidence type="ECO:0000313" key="6">
    <source>
        <dbReference type="Proteomes" id="UP000000238"/>
    </source>
</evidence>
<dbReference type="SUPFAM" id="SSF47598">
    <property type="entry name" value="Ribbon-helix-helix"/>
    <property type="match status" value="1"/>
</dbReference>
<dbReference type="PANTHER" id="PTHR36582:SF2">
    <property type="entry name" value="ANTITOXIN PARD"/>
    <property type="match status" value="1"/>
</dbReference>
<dbReference type="eggNOG" id="COG3609">
    <property type="taxonomic scope" value="Bacteria"/>
</dbReference>
<dbReference type="OrthoDB" id="9815501at2"/>